<comment type="similarity">
    <text evidence="4">Belongs to the TrpB family.</text>
</comment>
<evidence type="ECO:0000259" key="13">
    <source>
        <dbReference type="Pfam" id="PF00291"/>
    </source>
</evidence>
<dbReference type="Pfam" id="PF00291">
    <property type="entry name" value="PALP"/>
    <property type="match status" value="1"/>
</dbReference>
<dbReference type="NCBIfam" id="NF009057">
    <property type="entry name" value="PRK12391.1"/>
    <property type="match status" value="1"/>
</dbReference>
<evidence type="ECO:0000313" key="14">
    <source>
        <dbReference type="EMBL" id="SER12253.1"/>
    </source>
</evidence>
<dbReference type="InterPro" id="IPR006653">
    <property type="entry name" value="Trp_synth_b_CS"/>
</dbReference>
<dbReference type="GO" id="GO:0005737">
    <property type="term" value="C:cytoplasm"/>
    <property type="evidence" value="ECO:0007669"/>
    <property type="project" value="TreeGrafter"/>
</dbReference>
<evidence type="ECO:0000256" key="3">
    <source>
        <dbReference type="ARBA" id="ARBA00004733"/>
    </source>
</evidence>
<dbReference type="PANTHER" id="PTHR48077:SF6">
    <property type="entry name" value="TRYPTOPHAN SYNTHASE"/>
    <property type="match status" value="1"/>
</dbReference>
<dbReference type="UniPathway" id="UPA00035">
    <property type="reaction ID" value="UER00044"/>
</dbReference>
<dbReference type="GO" id="GO:0004834">
    <property type="term" value="F:tryptophan synthase activity"/>
    <property type="evidence" value="ECO:0007669"/>
    <property type="project" value="UniProtKB-EC"/>
</dbReference>
<reference evidence="14 15" key="1">
    <citation type="submission" date="2016-10" db="EMBL/GenBank/DDBJ databases">
        <authorList>
            <person name="de Groot N.N."/>
        </authorList>
    </citation>
    <scope>NUCLEOTIDE SEQUENCE [LARGE SCALE GENOMIC DNA]</scope>
    <source>
        <strain evidence="14 15">DSM 25927</strain>
    </source>
</reference>
<keyword evidence="10" id="KW-0057">Aromatic amino acid biosynthesis</keyword>
<evidence type="ECO:0000256" key="5">
    <source>
        <dbReference type="ARBA" id="ARBA00011270"/>
    </source>
</evidence>
<feature type="domain" description="Tryptophan synthase beta chain-like PALP" evidence="13">
    <location>
        <begin position="76"/>
        <end position="416"/>
    </location>
</feature>
<keyword evidence="11" id="KW-0456">Lyase</keyword>
<evidence type="ECO:0000256" key="7">
    <source>
        <dbReference type="ARBA" id="ARBA00022605"/>
    </source>
</evidence>
<evidence type="ECO:0000256" key="8">
    <source>
        <dbReference type="ARBA" id="ARBA00022822"/>
    </source>
</evidence>
<comment type="subunit">
    <text evidence="5">Tetramer of two alpha and two beta chains.</text>
</comment>
<dbReference type="GO" id="GO:0030170">
    <property type="term" value="F:pyridoxal phosphate binding"/>
    <property type="evidence" value="ECO:0007669"/>
    <property type="project" value="InterPro"/>
</dbReference>
<dbReference type="SUPFAM" id="SSF53686">
    <property type="entry name" value="Tryptophan synthase beta subunit-like PLP-dependent enzymes"/>
    <property type="match status" value="1"/>
</dbReference>
<keyword evidence="15" id="KW-1185">Reference proteome</keyword>
<comment type="catalytic activity">
    <reaction evidence="12">
        <text>(1S,2R)-1-C-(indol-3-yl)glycerol 3-phosphate + L-serine = D-glyceraldehyde 3-phosphate + L-tryptophan + H2O</text>
        <dbReference type="Rhea" id="RHEA:10532"/>
        <dbReference type="ChEBI" id="CHEBI:15377"/>
        <dbReference type="ChEBI" id="CHEBI:33384"/>
        <dbReference type="ChEBI" id="CHEBI:57912"/>
        <dbReference type="ChEBI" id="CHEBI:58866"/>
        <dbReference type="ChEBI" id="CHEBI:59776"/>
        <dbReference type="EC" id="4.2.1.20"/>
    </reaction>
</comment>
<dbReference type="EMBL" id="FOFS01000016">
    <property type="protein sequence ID" value="SER12253.1"/>
    <property type="molecule type" value="Genomic_DNA"/>
</dbReference>
<organism evidence="14 15">
    <name type="scientific">Solimonas aquatica</name>
    <dbReference type="NCBI Taxonomy" id="489703"/>
    <lineage>
        <taxon>Bacteria</taxon>
        <taxon>Pseudomonadati</taxon>
        <taxon>Pseudomonadota</taxon>
        <taxon>Gammaproteobacteria</taxon>
        <taxon>Nevskiales</taxon>
        <taxon>Nevskiaceae</taxon>
        <taxon>Solimonas</taxon>
    </lineage>
</organism>
<dbReference type="PROSITE" id="PS00168">
    <property type="entry name" value="TRP_SYNTHASE_BETA"/>
    <property type="match status" value="1"/>
</dbReference>
<dbReference type="PANTHER" id="PTHR48077">
    <property type="entry name" value="TRYPTOPHAN SYNTHASE-RELATED"/>
    <property type="match status" value="1"/>
</dbReference>
<sequence length="455" mass="49351">MTPLRIQLEANEIPTHWYNIAADLPTPPAPPLAPDGSIVSPEQMGAIFPGPILEQEMSAQRWIEIPDEVRQIYAQWRPSPLMRALRLEQALGTPAKIFYKYEGVSPAGSHKPNSAVPQAYYNKLAGTRRLTTETGAGQWGSSIAYAGQMFGLPVRVYMVKVSYQQKPFRRSMMQTWGAEVFASPTDRTEAGRRALAADPDNMGSLGLAISEAVEEAAADPHTCYTLGSVLNHVVLHQSIIGLEAKKQFDKIGLYPDVVFGPCGGGSSFGGVAFPFLADKIAGDKRAQKLRLVAVEPTSCPTLTKGAYAYDYGDASGYTPIMKMYTLGHDFMPPGIHAGGLRYHGDSPLVSQLLHEQLLEAQAVPQVATFAAGVEFARAEGIIPAPESCHAIRAAIDEALRCKASGEPKNILFCLTGHGHFDMASYDRYLSGQLEDYEYPSEAISESLKHLPKVGA</sequence>
<dbReference type="InterPro" id="IPR006316">
    <property type="entry name" value="Trp_synth_b-like"/>
</dbReference>
<dbReference type="InterPro" id="IPR023026">
    <property type="entry name" value="Trp_synth_beta/beta-like"/>
</dbReference>
<evidence type="ECO:0000256" key="4">
    <source>
        <dbReference type="ARBA" id="ARBA00009982"/>
    </source>
</evidence>
<evidence type="ECO:0000256" key="10">
    <source>
        <dbReference type="ARBA" id="ARBA00023141"/>
    </source>
</evidence>
<dbReference type="InterPro" id="IPR036052">
    <property type="entry name" value="TrpB-like_PALP_sf"/>
</dbReference>
<name>A0A1H9LMX3_9GAMM</name>
<dbReference type="RefSeq" id="WP_093289228.1">
    <property type="nucleotide sequence ID" value="NZ_FOFS01000016.1"/>
</dbReference>
<proteinExistence type="inferred from homology"/>
<comment type="pathway">
    <text evidence="3">Amino-acid biosynthesis; L-tryptophan biosynthesis; L-tryptophan from chorismate: step 5/5.</text>
</comment>
<keyword evidence="9" id="KW-0663">Pyridoxal phosphate</keyword>
<evidence type="ECO:0000256" key="2">
    <source>
        <dbReference type="ARBA" id="ARBA00002786"/>
    </source>
</evidence>
<comment type="cofactor">
    <cofactor evidence="1">
        <name>pyridoxal 5'-phosphate</name>
        <dbReference type="ChEBI" id="CHEBI:597326"/>
    </cofactor>
</comment>
<dbReference type="EC" id="4.2.1.20" evidence="6"/>
<dbReference type="OrthoDB" id="9766131at2"/>
<evidence type="ECO:0000256" key="12">
    <source>
        <dbReference type="ARBA" id="ARBA00049047"/>
    </source>
</evidence>
<dbReference type="GO" id="GO:0052684">
    <property type="term" value="F:L-serine hydro-lyase (adding indole, L-tryptophan-forming) activity"/>
    <property type="evidence" value="ECO:0007669"/>
    <property type="project" value="TreeGrafter"/>
</dbReference>
<protein>
    <recommendedName>
        <fullName evidence="6">tryptophan synthase</fullName>
        <ecNumber evidence="6">4.2.1.20</ecNumber>
    </recommendedName>
</protein>
<dbReference type="Proteomes" id="UP000199233">
    <property type="component" value="Unassembled WGS sequence"/>
</dbReference>
<evidence type="ECO:0000256" key="9">
    <source>
        <dbReference type="ARBA" id="ARBA00022898"/>
    </source>
</evidence>
<dbReference type="Gene3D" id="3.40.50.1100">
    <property type="match status" value="2"/>
</dbReference>
<dbReference type="PIRSF" id="PIRSF001413">
    <property type="entry name" value="Trp_syn_beta"/>
    <property type="match status" value="1"/>
</dbReference>
<evidence type="ECO:0000256" key="11">
    <source>
        <dbReference type="ARBA" id="ARBA00023239"/>
    </source>
</evidence>
<keyword evidence="7" id="KW-0028">Amino-acid biosynthesis</keyword>
<evidence type="ECO:0000256" key="6">
    <source>
        <dbReference type="ARBA" id="ARBA00012043"/>
    </source>
</evidence>
<gene>
    <name evidence="14" type="ORF">SAMN04488038_11684</name>
</gene>
<evidence type="ECO:0000313" key="15">
    <source>
        <dbReference type="Proteomes" id="UP000199233"/>
    </source>
</evidence>
<accession>A0A1H9LMX3</accession>
<evidence type="ECO:0000256" key="1">
    <source>
        <dbReference type="ARBA" id="ARBA00001933"/>
    </source>
</evidence>
<dbReference type="STRING" id="489703.SAMN04488038_11684"/>
<dbReference type="NCBIfam" id="TIGR01415">
    <property type="entry name" value="trpB_rel"/>
    <property type="match status" value="1"/>
</dbReference>
<dbReference type="PIRSF" id="PIRSF500824">
    <property type="entry name" value="TrpB_prok"/>
    <property type="match status" value="1"/>
</dbReference>
<comment type="function">
    <text evidence="2">The beta subunit is responsible for the synthesis of L-tryptophan from indole and L-serine.</text>
</comment>
<dbReference type="AlphaFoldDB" id="A0A1H9LMX3"/>
<dbReference type="InterPro" id="IPR001926">
    <property type="entry name" value="TrpB-like_PALP"/>
</dbReference>
<keyword evidence="8" id="KW-0822">Tryptophan biosynthesis</keyword>